<comment type="caution">
    <text evidence="1">The sequence shown here is derived from an EMBL/GenBank/DDBJ whole genome shotgun (WGS) entry which is preliminary data.</text>
</comment>
<protein>
    <submittedName>
        <fullName evidence="1">Uncharacterized protein</fullName>
    </submittedName>
</protein>
<proteinExistence type="predicted"/>
<sequence>MKSITTFIFVTLALCAPRDTSDYIEEETHDPNYQTRKFPDQWNEWLNGMDPYMTKSPSKDPSTSISFKSKARM</sequence>
<organism evidence="1 2">
    <name type="scientific">Entomophthora muscae</name>
    <dbReference type="NCBI Taxonomy" id="34485"/>
    <lineage>
        <taxon>Eukaryota</taxon>
        <taxon>Fungi</taxon>
        <taxon>Fungi incertae sedis</taxon>
        <taxon>Zoopagomycota</taxon>
        <taxon>Entomophthoromycotina</taxon>
        <taxon>Entomophthoromycetes</taxon>
        <taxon>Entomophthorales</taxon>
        <taxon>Entomophthoraceae</taxon>
        <taxon>Entomophthora</taxon>
    </lineage>
</organism>
<accession>A0ACC2S933</accession>
<evidence type="ECO:0000313" key="2">
    <source>
        <dbReference type="Proteomes" id="UP001165960"/>
    </source>
</evidence>
<reference evidence="1" key="1">
    <citation type="submission" date="2022-04" db="EMBL/GenBank/DDBJ databases">
        <title>Genome of the entomopathogenic fungus Entomophthora muscae.</title>
        <authorList>
            <person name="Elya C."/>
            <person name="Lovett B.R."/>
            <person name="Lee E."/>
            <person name="Macias A.M."/>
            <person name="Hajek A.E."/>
            <person name="De Bivort B.L."/>
            <person name="Kasson M.T."/>
            <person name="De Fine Licht H.H."/>
            <person name="Stajich J.E."/>
        </authorList>
    </citation>
    <scope>NUCLEOTIDE SEQUENCE</scope>
    <source>
        <strain evidence="1">Berkeley</strain>
    </source>
</reference>
<evidence type="ECO:0000313" key="1">
    <source>
        <dbReference type="EMBL" id="KAJ9058798.1"/>
    </source>
</evidence>
<dbReference type="Proteomes" id="UP001165960">
    <property type="component" value="Unassembled WGS sequence"/>
</dbReference>
<keyword evidence="2" id="KW-1185">Reference proteome</keyword>
<name>A0ACC2S933_9FUNG</name>
<dbReference type="EMBL" id="QTSX02005706">
    <property type="protein sequence ID" value="KAJ9058798.1"/>
    <property type="molecule type" value="Genomic_DNA"/>
</dbReference>
<gene>
    <name evidence="1" type="ORF">DSO57_1008608</name>
</gene>